<gene>
    <name evidence="2" type="ORF">Cba03nite_23510</name>
</gene>
<keyword evidence="1" id="KW-0472">Membrane</keyword>
<proteinExistence type="predicted"/>
<protein>
    <submittedName>
        <fullName evidence="2">Uncharacterized protein</fullName>
    </submittedName>
</protein>
<comment type="caution">
    <text evidence="2">The sequence shown here is derived from an EMBL/GenBank/DDBJ whole genome shotgun (WGS) entry which is preliminary data.</text>
</comment>
<organism evidence="2 3">
    <name type="scientific">Catellatospora bangladeshensis</name>
    <dbReference type="NCBI Taxonomy" id="310355"/>
    <lineage>
        <taxon>Bacteria</taxon>
        <taxon>Bacillati</taxon>
        <taxon>Actinomycetota</taxon>
        <taxon>Actinomycetes</taxon>
        <taxon>Micromonosporales</taxon>
        <taxon>Micromonosporaceae</taxon>
        <taxon>Catellatospora</taxon>
    </lineage>
</organism>
<accession>A0A8J3J9W6</accession>
<dbReference type="EMBL" id="BONF01000011">
    <property type="protein sequence ID" value="GIF81002.1"/>
    <property type="molecule type" value="Genomic_DNA"/>
</dbReference>
<feature type="transmembrane region" description="Helical" evidence="1">
    <location>
        <begin position="14"/>
        <end position="34"/>
    </location>
</feature>
<name>A0A8J3J9W6_9ACTN</name>
<dbReference type="Proteomes" id="UP000601223">
    <property type="component" value="Unassembled WGS sequence"/>
</dbReference>
<keyword evidence="3" id="KW-1185">Reference proteome</keyword>
<reference evidence="2 3" key="1">
    <citation type="submission" date="2021-01" db="EMBL/GenBank/DDBJ databases">
        <title>Whole genome shotgun sequence of Catellatospora bangladeshensis NBRC 107357.</title>
        <authorList>
            <person name="Komaki H."/>
            <person name="Tamura T."/>
        </authorList>
    </citation>
    <scope>NUCLEOTIDE SEQUENCE [LARGE SCALE GENOMIC DNA]</scope>
    <source>
        <strain evidence="2 3">NBRC 107357</strain>
    </source>
</reference>
<evidence type="ECO:0000313" key="2">
    <source>
        <dbReference type="EMBL" id="GIF81002.1"/>
    </source>
</evidence>
<evidence type="ECO:0000256" key="1">
    <source>
        <dbReference type="SAM" id="Phobius"/>
    </source>
</evidence>
<keyword evidence="1" id="KW-0812">Transmembrane</keyword>
<feature type="transmembrane region" description="Helical" evidence="1">
    <location>
        <begin position="40"/>
        <end position="59"/>
    </location>
</feature>
<feature type="transmembrane region" description="Helical" evidence="1">
    <location>
        <begin position="106"/>
        <end position="128"/>
    </location>
</feature>
<keyword evidence="1" id="KW-1133">Transmembrane helix</keyword>
<evidence type="ECO:0000313" key="3">
    <source>
        <dbReference type="Proteomes" id="UP000601223"/>
    </source>
</evidence>
<sequence>MPAMTVYQVARREALLFLVIGLTAVVCNVAATMVSARWHWPAAVLAFGWLPIASILSGARNAPGCAGFTVGYGGFTTGSLRSRVSPVGWLAVGQVALAGIVRSSHVHVQITALVLLVVAIALVTMLIWQGFPRLELRPEGIVRRTPWRTFIPWDALEAGPQLWANGRRLTVRLAEPEFVEPLPAHDHLSLGAWDVPDDRLAHAIGWYAEHVDDRSAIGTPVELDRLTLRYDAAAYGLDAEASARG</sequence>
<dbReference type="AlphaFoldDB" id="A0A8J3J9W6"/>